<dbReference type="InterPro" id="IPR023213">
    <property type="entry name" value="CAT-like_dom_sf"/>
</dbReference>
<dbReference type="PANTHER" id="PTHR45527:SF1">
    <property type="entry name" value="FATTY ACID SYNTHASE"/>
    <property type="match status" value="1"/>
</dbReference>
<dbReference type="PROSITE" id="PS50075">
    <property type="entry name" value="CARRIER"/>
    <property type="match status" value="1"/>
</dbReference>
<dbReference type="InterPro" id="IPR042099">
    <property type="entry name" value="ANL_N_sf"/>
</dbReference>
<dbReference type="SMART" id="SM00823">
    <property type="entry name" value="PKS_PP"/>
    <property type="match status" value="1"/>
</dbReference>
<dbReference type="InterPro" id="IPR000873">
    <property type="entry name" value="AMP-dep_synth/lig_dom"/>
</dbReference>
<dbReference type="FunFam" id="3.40.50.980:FF:000001">
    <property type="entry name" value="Non-ribosomal peptide synthetase"/>
    <property type="match status" value="1"/>
</dbReference>
<dbReference type="GO" id="GO:0047527">
    <property type="term" value="F:2,3-dihydroxybenzoate-serine ligase activity"/>
    <property type="evidence" value="ECO:0007669"/>
    <property type="project" value="TreeGrafter"/>
</dbReference>
<gene>
    <name evidence="5" type="ORF">F3087_28530</name>
</gene>
<dbReference type="Pfam" id="PF00668">
    <property type="entry name" value="Condensation"/>
    <property type="match status" value="1"/>
</dbReference>
<dbReference type="Pfam" id="PF00550">
    <property type="entry name" value="PP-binding"/>
    <property type="match status" value="1"/>
</dbReference>
<dbReference type="Proteomes" id="UP000323876">
    <property type="component" value="Unassembled WGS sequence"/>
</dbReference>
<protein>
    <submittedName>
        <fullName evidence="5">Amino acid adenylation domain-containing protein</fullName>
    </submittedName>
</protein>
<dbReference type="CDD" id="cd05930">
    <property type="entry name" value="A_NRPS"/>
    <property type="match status" value="1"/>
</dbReference>
<name>A0A5N0EDS8_9NOCA</name>
<dbReference type="GO" id="GO:0031177">
    <property type="term" value="F:phosphopantetheine binding"/>
    <property type="evidence" value="ECO:0007669"/>
    <property type="project" value="InterPro"/>
</dbReference>
<dbReference type="InterPro" id="IPR020845">
    <property type="entry name" value="AMP-binding_CS"/>
</dbReference>
<dbReference type="InterPro" id="IPR010071">
    <property type="entry name" value="AA_adenyl_dom"/>
</dbReference>
<dbReference type="RefSeq" id="WP_150405139.1">
    <property type="nucleotide sequence ID" value="NZ_VXLC01000015.1"/>
</dbReference>
<keyword evidence="2" id="KW-0596">Phosphopantetheine</keyword>
<dbReference type="EMBL" id="VXLC01000015">
    <property type="protein sequence ID" value="KAA8885581.1"/>
    <property type="molecule type" value="Genomic_DNA"/>
</dbReference>
<evidence type="ECO:0000256" key="3">
    <source>
        <dbReference type="ARBA" id="ARBA00022553"/>
    </source>
</evidence>
<evidence type="ECO:0000259" key="4">
    <source>
        <dbReference type="PROSITE" id="PS50075"/>
    </source>
</evidence>
<keyword evidence="3" id="KW-0597">Phosphoprotein</keyword>
<dbReference type="InterPro" id="IPR025110">
    <property type="entry name" value="AMP-bd_C"/>
</dbReference>
<dbReference type="GO" id="GO:0009366">
    <property type="term" value="C:enterobactin synthetase complex"/>
    <property type="evidence" value="ECO:0007669"/>
    <property type="project" value="TreeGrafter"/>
</dbReference>
<comment type="cofactor">
    <cofactor evidence="1">
        <name>pantetheine 4'-phosphate</name>
        <dbReference type="ChEBI" id="CHEBI:47942"/>
    </cofactor>
</comment>
<dbReference type="GO" id="GO:0005829">
    <property type="term" value="C:cytosol"/>
    <property type="evidence" value="ECO:0007669"/>
    <property type="project" value="TreeGrafter"/>
</dbReference>
<dbReference type="FunFam" id="3.40.50.12780:FF:000012">
    <property type="entry name" value="Non-ribosomal peptide synthetase"/>
    <property type="match status" value="1"/>
</dbReference>
<dbReference type="InterPro" id="IPR045851">
    <property type="entry name" value="AMP-bd_C_sf"/>
</dbReference>
<dbReference type="InterPro" id="IPR009081">
    <property type="entry name" value="PP-bd_ACP"/>
</dbReference>
<evidence type="ECO:0000256" key="1">
    <source>
        <dbReference type="ARBA" id="ARBA00001957"/>
    </source>
</evidence>
<dbReference type="NCBIfam" id="TIGR01733">
    <property type="entry name" value="AA-adenyl-dom"/>
    <property type="match status" value="1"/>
</dbReference>
<dbReference type="Gene3D" id="3.40.50.12780">
    <property type="entry name" value="N-terminal domain of ligase-like"/>
    <property type="match status" value="1"/>
</dbReference>
<dbReference type="Gene3D" id="3.40.50.1820">
    <property type="entry name" value="alpha/beta hydrolase"/>
    <property type="match status" value="1"/>
</dbReference>
<dbReference type="Pfam" id="PF13193">
    <property type="entry name" value="AMP-binding_C"/>
    <property type="match status" value="1"/>
</dbReference>
<evidence type="ECO:0000256" key="2">
    <source>
        <dbReference type="ARBA" id="ARBA00022450"/>
    </source>
</evidence>
<dbReference type="Gene3D" id="3.30.559.10">
    <property type="entry name" value="Chloramphenicol acetyltransferase-like domain"/>
    <property type="match status" value="1"/>
</dbReference>
<dbReference type="SUPFAM" id="SSF56801">
    <property type="entry name" value="Acetyl-CoA synthetase-like"/>
    <property type="match status" value="1"/>
</dbReference>
<dbReference type="AlphaFoldDB" id="A0A5N0EDS8"/>
<dbReference type="InterPro" id="IPR020806">
    <property type="entry name" value="PKS_PP-bd"/>
</dbReference>
<evidence type="ECO:0000313" key="6">
    <source>
        <dbReference type="Proteomes" id="UP000323876"/>
    </source>
</evidence>
<dbReference type="InterPro" id="IPR036736">
    <property type="entry name" value="ACP-like_sf"/>
</dbReference>
<dbReference type="PANTHER" id="PTHR45527">
    <property type="entry name" value="NONRIBOSOMAL PEPTIDE SYNTHETASE"/>
    <property type="match status" value="1"/>
</dbReference>
<dbReference type="Gene3D" id="3.30.559.30">
    <property type="entry name" value="Nonribosomal peptide synthetase, condensation domain"/>
    <property type="match status" value="1"/>
</dbReference>
<accession>A0A5N0EDS8</accession>
<comment type="caution">
    <text evidence="5">The sequence shown here is derived from an EMBL/GenBank/DDBJ whole genome shotgun (WGS) entry which is preliminary data.</text>
</comment>
<keyword evidence="6" id="KW-1185">Reference proteome</keyword>
<dbReference type="SUPFAM" id="SSF52777">
    <property type="entry name" value="CoA-dependent acyltransferases"/>
    <property type="match status" value="2"/>
</dbReference>
<dbReference type="GO" id="GO:0043041">
    <property type="term" value="P:amino acid activation for nonribosomal peptide biosynthetic process"/>
    <property type="evidence" value="ECO:0007669"/>
    <property type="project" value="TreeGrafter"/>
</dbReference>
<reference evidence="5 6" key="1">
    <citation type="submission" date="2019-09" db="EMBL/GenBank/DDBJ databases">
        <authorList>
            <person name="Wang X."/>
        </authorList>
    </citation>
    <scope>NUCLEOTIDE SEQUENCE [LARGE SCALE GENOMIC DNA]</scope>
    <source>
        <strain evidence="5 6">CICC 11023</strain>
    </source>
</reference>
<dbReference type="UniPathway" id="UPA00011"/>
<dbReference type="GO" id="GO:0009239">
    <property type="term" value="P:enterobactin biosynthetic process"/>
    <property type="evidence" value="ECO:0007669"/>
    <property type="project" value="TreeGrafter"/>
</dbReference>
<proteinExistence type="predicted"/>
<dbReference type="GO" id="GO:0008610">
    <property type="term" value="P:lipid biosynthetic process"/>
    <property type="evidence" value="ECO:0007669"/>
    <property type="project" value="UniProtKB-ARBA"/>
</dbReference>
<organism evidence="5 6">
    <name type="scientific">Nocardia colli</name>
    <dbReference type="NCBI Taxonomy" id="2545717"/>
    <lineage>
        <taxon>Bacteria</taxon>
        <taxon>Bacillati</taxon>
        <taxon>Actinomycetota</taxon>
        <taxon>Actinomycetes</taxon>
        <taxon>Mycobacteriales</taxon>
        <taxon>Nocardiaceae</taxon>
        <taxon>Nocardia</taxon>
    </lineage>
</organism>
<dbReference type="PROSITE" id="PS00455">
    <property type="entry name" value="AMP_BINDING"/>
    <property type="match status" value="1"/>
</dbReference>
<dbReference type="InterPro" id="IPR029058">
    <property type="entry name" value="AB_hydrolase_fold"/>
</dbReference>
<dbReference type="SUPFAM" id="SSF47336">
    <property type="entry name" value="ACP-like"/>
    <property type="match status" value="1"/>
</dbReference>
<dbReference type="OrthoDB" id="2472181at2"/>
<sequence length="1104" mass="117914">MGPQSELLRRLRQLPGERRDELLAQLADVSSGVRSAPLSYRQEQLWLFDRLAPSSLAYGLGFAFPIDGPLDAEALRAALTDLLRRHTVLRSTFPDEETRGTQQVLPVPELRLTVEDVADGQLRARADEVVQDELRRGLQLNTGPAIRLRLLRADPERHLLVLIGHYIVLDPRSARVLQGDLAFAYRARVAGEAPQWPQEPVDFGAYAGWQREWCEQDTAREATEYWRGALSGWEGTELPPDGHRPRLLDLSSDAVTRSLPPELVAAVHTLAGTAGAERYDVLLAALLVVIARHTARGDLTVGLPFDVTGPFDADRLVGDCGNLMPLRVELDEADSFVAVIAAVRAARLAGALHATLPFKLILDALGVEPDTGRLPLVQIGFVDTGEPAGPIEADVVRIGCERVDAGAGAFELALEVSGGERPTVALRFATALYGAATAGRLLDRFLQTLGALCTQPDLPLGDAPFGTAQERADILEHWNAPIGLPLDTPVHDLFAEVAAADPDHAALVWQDGSLSYRALDDWSRRIADRLAAAGAGPGDLIPVVMERGPALIAVALGVLRAGAAYVPLDVTQPDERLAMILEDTDAKTIVVSPTTAERVPPPHRLVIDPDPDHESLRLADPPGAAPAVPPAAAAYVIYTSGSTGKPKGVVVEHRNVTNFVRTVRAMFDLTPQDRVLHFNSPGFDVSVFEIFGTLLSGAVLYVMDEDQRRSVDALDAVLRGQRITIVDLPPAIMGLLAPEGYPDLRVAFVGGEAFTGELTTRWARGRGFWNGYGPTETTVTVVAKLCEGEWTSSPPIGRAMANHRAYVVDSTGAGVLPPGAIGELAIAGLGVARGYLGRPDLTADRFRPDPDGPPGTRRYLTGDLAVWDDAGDLCFVGRADRQVKIRGVRIELGEVEAALHAVAGVAQAVASVVIEPRTGAMLVAYVVPERAGELQLDSVRAAVSGRLPAAMVPSVLVPLDEVPLTPSGKIDRRRLPAVEFSVDELTDADEENSTPTERIMRAEVFAPLLGVRIGNDVNFFAAGGTSLEAIQLSSRVNAVFGVAPSIADFFADPTVSGLAALVDAAKAEQQTQQDALADALKLVEGRSDAEIAALAAELDGTAVQ</sequence>
<dbReference type="InterPro" id="IPR001242">
    <property type="entry name" value="Condensation_dom"/>
</dbReference>
<feature type="domain" description="Carrier" evidence="4">
    <location>
        <begin position="991"/>
        <end position="1066"/>
    </location>
</feature>
<dbReference type="Pfam" id="PF00501">
    <property type="entry name" value="AMP-binding"/>
    <property type="match status" value="1"/>
</dbReference>
<dbReference type="Gene3D" id="3.30.300.30">
    <property type="match status" value="1"/>
</dbReference>
<evidence type="ECO:0000313" key="5">
    <source>
        <dbReference type="EMBL" id="KAA8885581.1"/>
    </source>
</evidence>